<dbReference type="AlphaFoldDB" id="A0A3M6TRM3"/>
<evidence type="ECO:0000313" key="5">
    <source>
        <dbReference type="EMBL" id="RMX43989.1"/>
    </source>
</evidence>
<reference evidence="5 6" key="1">
    <citation type="journal article" date="2018" name="Sci. Rep.">
        <title>Comparative analysis of the Pocillopora damicornis genome highlights role of immune system in coral evolution.</title>
        <authorList>
            <person name="Cunning R."/>
            <person name="Bay R.A."/>
            <person name="Gillette P."/>
            <person name="Baker A.C."/>
            <person name="Traylor-Knowles N."/>
        </authorList>
    </citation>
    <scope>NUCLEOTIDE SEQUENCE [LARGE SCALE GENOMIC DNA]</scope>
    <source>
        <strain evidence="5">RSMAS</strain>
        <tissue evidence="5">Whole animal</tissue>
    </source>
</reference>
<feature type="compositionally biased region" description="Basic and acidic residues" evidence="4">
    <location>
        <begin position="299"/>
        <end position="318"/>
    </location>
</feature>
<proteinExistence type="predicted"/>
<sequence>MPGAVDVLQRFANDDLFDAELGEDSDGGRDRNFSDDESAPKSPALNHIDSKEKDNSEEEAANSDSGEENSSEKEKNHRRRESRKKSSRPRKAKKAELMSMHSETQRMVRESIVKLPYHMPAVLPITHFLKRVPLTDQKKSDSPRVISSGIPPGNQTSPVGNGKPADQELASPLIADTASPTAAVDAVKVMSKAATPKLSAATDPFFLDLDVTTPVAKPISSGVQSLKERFMKHTLKPQDKSTTAKKLTERKDPPMEEVSLEETPKPKGINPILCNEKLMTAKTPGSRLQLLKEQLQKEMRVKRAENRQIQESQRKLDNEEMSEEEEEEEEMTDEEESTIHPKEETMDLFGFGDSRSRGPENGGSLENNSNSEKGTGESVESLCLRLDSLEDGDDTNFHFPSSPLLSKMKAKSKNVANISEASQESSQSSFGGGLGSEFGGNANSLEASSDSNVIPPGQGDNRVLGMDEDRSPGKKTPEIFSSFSRVRHLMGMGNYGDALSVKKSGKLSQLTLPVEDSQDLFDHESDRNIEDNNSQLLKTGSEPMSSDFNFSLDEDTQFTQILNTQGFLNSSKKSQAKTKKLFDDKISGNTQPAMKELLGLCSGRFSDNEDGQPLHNTESQNNTKEQKKNSKFDTQSKQDNMSELLGLCSGKFSDDDNDDEIVDDVLERQEKDPEQSRSEVDEEEERIDGDESDKKQGKESDDDDEESDPEEMILKRKYGKTYGTEKKKSIHDQDNAELRAVKEMFLPDGDLYSDGQGRTRHFRWRGIDENSQFNLFGDKGLWGDEEGEATELSTEEEIQRRKERYERETFLREELEKKKESNMLDIDENSQNILNKIKDTSSQLPEAPVKPQAIILNYKNSVAPAVKKKNSFKGSFLKHSKTTLSRLSSLTSNTPNASATTRGFVFHTVSPSGKNDSNAKKLQRTNSAIDLPASKKPRLDRAMSDSTSVFSML</sequence>
<feature type="region of interest" description="Disordered" evidence="4">
    <location>
        <begin position="299"/>
        <end position="379"/>
    </location>
</feature>
<feature type="region of interest" description="Disordered" evidence="4">
    <location>
        <begin position="416"/>
        <end position="478"/>
    </location>
</feature>
<dbReference type="GO" id="GO:0007095">
    <property type="term" value="P:mitotic G2 DNA damage checkpoint signaling"/>
    <property type="evidence" value="ECO:0007669"/>
    <property type="project" value="TreeGrafter"/>
</dbReference>
<feature type="compositionally biased region" description="Acidic residues" evidence="4">
    <location>
        <begin position="680"/>
        <end position="691"/>
    </location>
</feature>
<dbReference type="InterPro" id="IPR024146">
    <property type="entry name" value="Claspin"/>
</dbReference>
<keyword evidence="6" id="KW-1185">Reference proteome</keyword>
<organism evidence="5 6">
    <name type="scientific">Pocillopora damicornis</name>
    <name type="common">Cauliflower coral</name>
    <name type="synonym">Millepora damicornis</name>
    <dbReference type="NCBI Taxonomy" id="46731"/>
    <lineage>
        <taxon>Eukaryota</taxon>
        <taxon>Metazoa</taxon>
        <taxon>Cnidaria</taxon>
        <taxon>Anthozoa</taxon>
        <taxon>Hexacorallia</taxon>
        <taxon>Scleractinia</taxon>
        <taxon>Astrocoeniina</taxon>
        <taxon>Pocilloporidae</taxon>
        <taxon>Pocillopora</taxon>
    </lineage>
</organism>
<evidence type="ECO:0000256" key="4">
    <source>
        <dbReference type="SAM" id="MobiDB-lite"/>
    </source>
</evidence>
<dbReference type="PANTHER" id="PTHR14396:SF10">
    <property type="entry name" value="CLASPIN"/>
    <property type="match status" value="1"/>
</dbReference>
<dbReference type="EMBL" id="RCHS01003083">
    <property type="protein sequence ID" value="RMX43989.1"/>
    <property type="molecule type" value="Genomic_DNA"/>
</dbReference>
<accession>A0A3M6TRM3</accession>
<feature type="compositionally biased region" description="Acidic residues" evidence="4">
    <location>
        <begin position="700"/>
        <end position="711"/>
    </location>
</feature>
<evidence type="ECO:0000256" key="1">
    <source>
        <dbReference type="ARBA" id="ARBA00004123"/>
    </source>
</evidence>
<feature type="compositionally biased region" description="Polar residues" evidence="4">
    <location>
        <begin position="614"/>
        <end position="623"/>
    </location>
</feature>
<feature type="compositionally biased region" description="Polar residues" evidence="4">
    <location>
        <begin position="441"/>
        <end position="452"/>
    </location>
</feature>
<feature type="compositionally biased region" description="Acidic residues" evidence="4">
    <location>
        <begin position="319"/>
        <end position="336"/>
    </location>
</feature>
<dbReference type="GO" id="GO:0033314">
    <property type="term" value="P:mitotic DNA replication checkpoint signaling"/>
    <property type="evidence" value="ECO:0007669"/>
    <property type="project" value="TreeGrafter"/>
</dbReference>
<feature type="region of interest" description="Disordered" evidence="4">
    <location>
        <begin position="134"/>
        <end position="167"/>
    </location>
</feature>
<dbReference type="OrthoDB" id="5984454at2759"/>
<feature type="compositionally biased region" description="Basic and acidic residues" evidence="4">
    <location>
        <begin position="624"/>
        <end position="636"/>
    </location>
</feature>
<dbReference type="STRING" id="46731.A0A3M6TRM3"/>
<feature type="compositionally biased region" description="Polar residues" evidence="4">
    <location>
        <begin position="944"/>
        <end position="953"/>
    </location>
</feature>
<feature type="compositionally biased region" description="Acidic residues" evidence="4">
    <location>
        <begin position="55"/>
        <end position="69"/>
    </location>
</feature>
<dbReference type="GO" id="GO:0005634">
    <property type="term" value="C:nucleus"/>
    <property type="evidence" value="ECO:0007669"/>
    <property type="project" value="UniProtKB-SubCell"/>
</dbReference>
<comment type="caution">
    <text evidence="5">The sequence shown here is derived from an EMBL/GenBank/DDBJ whole genome shotgun (WGS) entry which is preliminary data.</text>
</comment>
<keyword evidence="2" id="KW-0597">Phosphoprotein</keyword>
<comment type="subcellular location">
    <subcellularLocation>
        <location evidence="1">Nucleus</location>
    </subcellularLocation>
</comment>
<gene>
    <name evidence="5" type="ORF">pdam_00017576</name>
</gene>
<evidence type="ECO:0000256" key="2">
    <source>
        <dbReference type="ARBA" id="ARBA00022553"/>
    </source>
</evidence>
<feature type="compositionally biased region" description="Basic and acidic residues" evidence="4">
    <location>
        <begin position="666"/>
        <end position="679"/>
    </location>
</feature>
<feature type="compositionally biased region" description="Acidic residues" evidence="4">
    <location>
        <begin position="15"/>
        <end position="25"/>
    </location>
</feature>
<dbReference type="GO" id="GO:0010997">
    <property type="term" value="F:anaphase-promoting complex binding"/>
    <property type="evidence" value="ECO:0007669"/>
    <property type="project" value="TreeGrafter"/>
</dbReference>
<evidence type="ECO:0000256" key="3">
    <source>
        <dbReference type="ARBA" id="ARBA00023242"/>
    </source>
</evidence>
<name>A0A3M6TRM3_POCDA</name>
<keyword evidence="3" id="KW-0539">Nucleus</keyword>
<feature type="region of interest" description="Disordered" evidence="4">
    <location>
        <begin position="235"/>
        <end position="271"/>
    </location>
</feature>
<evidence type="ECO:0000313" key="6">
    <source>
        <dbReference type="Proteomes" id="UP000275408"/>
    </source>
</evidence>
<feature type="compositionally biased region" description="Basic and acidic residues" evidence="4">
    <location>
        <begin position="723"/>
        <end position="734"/>
    </location>
</feature>
<feature type="region of interest" description="Disordered" evidence="4">
    <location>
        <begin position="666"/>
        <end position="734"/>
    </location>
</feature>
<protein>
    <recommendedName>
        <fullName evidence="7">Claspin</fullName>
    </recommendedName>
</protein>
<feature type="region of interest" description="Disordered" evidence="4">
    <location>
        <begin position="1"/>
        <end position="103"/>
    </location>
</feature>
<feature type="compositionally biased region" description="Low complexity" evidence="4">
    <location>
        <begin position="362"/>
        <end position="372"/>
    </location>
</feature>
<feature type="region of interest" description="Disordered" evidence="4">
    <location>
        <begin position="910"/>
        <end position="953"/>
    </location>
</feature>
<dbReference type="Proteomes" id="UP000275408">
    <property type="component" value="Unassembled WGS sequence"/>
</dbReference>
<dbReference type="PANTHER" id="PTHR14396">
    <property type="entry name" value="CLASPIN"/>
    <property type="match status" value="1"/>
</dbReference>
<feature type="compositionally biased region" description="Basic residues" evidence="4">
    <location>
        <begin position="76"/>
        <end position="93"/>
    </location>
</feature>
<feature type="compositionally biased region" description="Basic and acidic residues" evidence="4">
    <location>
        <begin position="465"/>
        <end position="477"/>
    </location>
</feature>
<evidence type="ECO:0008006" key="7">
    <source>
        <dbReference type="Google" id="ProtNLM"/>
    </source>
</evidence>
<feature type="region of interest" description="Disordered" evidence="4">
    <location>
        <begin position="604"/>
        <end position="637"/>
    </location>
</feature>